<keyword evidence="3" id="KW-1185">Reference proteome</keyword>
<comment type="caution">
    <text evidence="2">The sequence shown here is derived from an EMBL/GenBank/DDBJ whole genome shotgun (WGS) entry which is preliminary data.</text>
</comment>
<dbReference type="EMBL" id="SMBX01000006">
    <property type="protein sequence ID" value="TCU97217.1"/>
    <property type="molecule type" value="Genomic_DNA"/>
</dbReference>
<evidence type="ECO:0000256" key="1">
    <source>
        <dbReference type="ARBA" id="ARBA00022679"/>
    </source>
</evidence>
<organism evidence="2 3">
    <name type="scientific">Paracandidimonas soli</name>
    <dbReference type="NCBI Taxonomy" id="1917182"/>
    <lineage>
        <taxon>Bacteria</taxon>
        <taxon>Pseudomonadati</taxon>
        <taxon>Pseudomonadota</taxon>
        <taxon>Betaproteobacteria</taxon>
        <taxon>Burkholderiales</taxon>
        <taxon>Alcaligenaceae</taxon>
        <taxon>Paracandidimonas</taxon>
    </lineage>
</organism>
<dbReference type="OrthoDB" id="5294844at2"/>
<dbReference type="Proteomes" id="UP000294692">
    <property type="component" value="Unassembled WGS sequence"/>
</dbReference>
<dbReference type="Gene3D" id="3.30.1540.10">
    <property type="entry name" value="formyl-coa transferase, domain 3"/>
    <property type="match status" value="1"/>
</dbReference>
<dbReference type="Pfam" id="PF02515">
    <property type="entry name" value="CoA_transf_3"/>
    <property type="match status" value="1"/>
</dbReference>
<dbReference type="InterPro" id="IPR050483">
    <property type="entry name" value="CoA-transferase_III_domain"/>
</dbReference>
<dbReference type="InterPro" id="IPR044855">
    <property type="entry name" value="CoA-Trfase_III_dom3_sf"/>
</dbReference>
<reference evidence="2 3" key="1">
    <citation type="submission" date="2019-03" db="EMBL/GenBank/DDBJ databases">
        <title>Genomic Encyclopedia of Type Strains, Phase IV (KMG-IV): sequencing the most valuable type-strain genomes for metagenomic binning, comparative biology and taxonomic classification.</title>
        <authorList>
            <person name="Goeker M."/>
        </authorList>
    </citation>
    <scope>NUCLEOTIDE SEQUENCE [LARGE SCALE GENOMIC DNA]</scope>
    <source>
        <strain evidence="2 3">DSM 100048</strain>
    </source>
</reference>
<accession>A0A4R3V230</accession>
<protein>
    <submittedName>
        <fullName evidence="2">Crotonobetainyl-CoA:carnitine CoA-transferase CaiB-like acyl-CoA transferase</fullName>
    </submittedName>
</protein>
<dbReference type="InterPro" id="IPR003673">
    <property type="entry name" value="CoA-Trfase_fam_III"/>
</dbReference>
<dbReference type="PANTHER" id="PTHR48207">
    <property type="entry name" value="SUCCINATE--HYDROXYMETHYLGLUTARATE COA-TRANSFERASE"/>
    <property type="match status" value="1"/>
</dbReference>
<dbReference type="Gene3D" id="3.40.50.10540">
    <property type="entry name" value="Crotonobetainyl-coa:carnitine coa-transferase, domain 1"/>
    <property type="match status" value="1"/>
</dbReference>
<dbReference type="RefSeq" id="WP_132477316.1">
    <property type="nucleotide sequence ID" value="NZ_JBHRVM010000001.1"/>
</dbReference>
<proteinExistence type="predicted"/>
<dbReference type="PANTHER" id="PTHR48207:SF3">
    <property type="entry name" value="SUCCINATE--HYDROXYMETHYLGLUTARATE COA-TRANSFERASE"/>
    <property type="match status" value="1"/>
</dbReference>
<dbReference type="InterPro" id="IPR023606">
    <property type="entry name" value="CoA-Trfase_III_dom_1_sf"/>
</dbReference>
<dbReference type="AlphaFoldDB" id="A0A4R3V230"/>
<evidence type="ECO:0000313" key="3">
    <source>
        <dbReference type="Proteomes" id="UP000294692"/>
    </source>
</evidence>
<sequence length="401" mass="43090">MLNTSLDGIRVIDFSQIGAGPTCSMYLGDMGADVIKIESPSGDLGRTLGRPWVLDESPIYVAFNRNKRSIVLNLKSEAGLQAVRRLAASADVLIESFRPGVMSKLGLGHEDLKKENPGLVYCSVSAFGQTGPATAKPGVDGIIQGESGLMSLIGFPDQEPCKVQAPVVDVTAGIVATVGVLAALFQRERKGEGEFLDVSLFASAIALQQSALTEYFGSQCLPIKAGSAAPYAAPNEAFEASDGWLMVAAYNGGRWERLCEVLGIGDAPELALLANLDERVRNRALMRSLLQEAFAKRTVDEWLELLSKADIICGSVATYRDLERNPQMAHLKLVETLTTSTGNQFRVPAFPINSAVRQRPSMPPPDFGEHTVEILREAGYDTPEIEALLQSRIAMSGAVHA</sequence>
<keyword evidence="1 2" id="KW-0808">Transferase</keyword>
<name>A0A4R3V230_9BURK</name>
<gene>
    <name evidence="2" type="ORF">EV686_10697</name>
</gene>
<dbReference type="GO" id="GO:0008410">
    <property type="term" value="F:CoA-transferase activity"/>
    <property type="evidence" value="ECO:0007669"/>
    <property type="project" value="TreeGrafter"/>
</dbReference>
<dbReference type="SUPFAM" id="SSF89796">
    <property type="entry name" value="CoA-transferase family III (CaiB/BaiF)"/>
    <property type="match status" value="1"/>
</dbReference>
<evidence type="ECO:0000313" key="2">
    <source>
        <dbReference type="EMBL" id="TCU97217.1"/>
    </source>
</evidence>